<dbReference type="Proteomes" id="UP001596104">
    <property type="component" value="Unassembled WGS sequence"/>
</dbReference>
<name>A0ABW0H5M8_9HYPH</name>
<proteinExistence type="predicted"/>
<accession>A0ABW0H5M8</accession>
<feature type="coiled-coil region" evidence="1">
    <location>
        <begin position="74"/>
        <end position="108"/>
    </location>
</feature>
<keyword evidence="1" id="KW-0175">Coiled coil</keyword>
<keyword evidence="3" id="KW-1185">Reference proteome</keyword>
<dbReference type="EMBL" id="JBHSLV010000007">
    <property type="protein sequence ID" value="MFC5391633.1"/>
    <property type="molecule type" value="Genomic_DNA"/>
</dbReference>
<evidence type="ECO:0000313" key="3">
    <source>
        <dbReference type="Proteomes" id="UP001596104"/>
    </source>
</evidence>
<sequence>MSLSKAADIVSVAEGQKVDRSTLSRYVTRYASELNPKREGRETLIDVDALLKHRQVNIRVERASSAPYAQAKAVASHKERRGEIQTRLDEIELEREEEKRALERGQVVPVEEVLKAAEAAIAAFSAALDKGESDAVDDIARRTRSEARYIRPGLRELKRSTLAAFRKSLEDVLPPEVGPSAT</sequence>
<dbReference type="RefSeq" id="WP_377006437.1">
    <property type="nucleotide sequence ID" value="NZ_JBHSLV010000007.1"/>
</dbReference>
<comment type="caution">
    <text evidence="2">The sequence shown here is derived from an EMBL/GenBank/DDBJ whole genome shotgun (WGS) entry which is preliminary data.</text>
</comment>
<gene>
    <name evidence="2" type="ORF">ACFPPC_03140</name>
</gene>
<organism evidence="2 3">
    <name type="scientific">Bosea vestrisii</name>
    <dbReference type="NCBI Taxonomy" id="151416"/>
    <lineage>
        <taxon>Bacteria</taxon>
        <taxon>Pseudomonadati</taxon>
        <taxon>Pseudomonadota</taxon>
        <taxon>Alphaproteobacteria</taxon>
        <taxon>Hyphomicrobiales</taxon>
        <taxon>Boseaceae</taxon>
        <taxon>Bosea</taxon>
    </lineage>
</organism>
<protein>
    <submittedName>
        <fullName evidence="2">Uncharacterized protein</fullName>
    </submittedName>
</protein>
<reference evidence="3" key="1">
    <citation type="journal article" date="2019" name="Int. J. Syst. Evol. Microbiol.">
        <title>The Global Catalogue of Microorganisms (GCM) 10K type strain sequencing project: providing services to taxonomists for standard genome sequencing and annotation.</title>
        <authorList>
            <consortium name="The Broad Institute Genomics Platform"/>
            <consortium name="The Broad Institute Genome Sequencing Center for Infectious Disease"/>
            <person name="Wu L."/>
            <person name="Ma J."/>
        </authorList>
    </citation>
    <scope>NUCLEOTIDE SEQUENCE [LARGE SCALE GENOMIC DNA]</scope>
    <source>
        <strain evidence="3">CGMCC 1.16326</strain>
    </source>
</reference>
<evidence type="ECO:0000256" key="1">
    <source>
        <dbReference type="SAM" id="Coils"/>
    </source>
</evidence>
<evidence type="ECO:0000313" key="2">
    <source>
        <dbReference type="EMBL" id="MFC5391633.1"/>
    </source>
</evidence>